<dbReference type="STRING" id="83401.SAMN05421742_11167"/>
<organism evidence="1 2">
    <name type="scientific">Roseospirillum parvum</name>
    <dbReference type="NCBI Taxonomy" id="83401"/>
    <lineage>
        <taxon>Bacteria</taxon>
        <taxon>Pseudomonadati</taxon>
        <taxon>Pseudomonadota</taxon>
        <taxon>Alphaproteobacteria</taxon>
        <taxon>Rhodospirillales</taxon>
        <taxon>Rhodospirillaceae</taxon>
        <taxon>Roseospirillum</taxon>
    </lineage>
</organism>
<evidence type="ECO:0000313" key="1">
    <source>
        <dbReference type="EMBL" id="SDH74365.1"/>
    </source>
</evidence>
<gene>
    <name evidence="1" type="ORF">SAMN05421742_11167</name>
</gene>
<dbReference type="Proteomes" id="UP000217076">
    <property type="component" value="Unassembled WGS sequence"/>
</dbReference>
<reference evidence="2" key="1">
    <citation type="submission" date="2016-10" db="EMBL/GenBank/DDBJ databases">
        <authorList>
            <person name="Varghese N."/>
            <person name="Submissions S."/>
        </authorList>
    </citation>
    <scope>NUCLEOTIDE SEQUENCE [LARGE SCALE GENOMIC DNA]</scope>
    <source>
        <strain evidence="2">930I</strain>
    </source>
</reference>
<proteinExistence type="predicted"/>
<sequence length="308" mass="32444">MPKSDRLKVLLAAVNSGAYGTDATPTAADSIRAFDFTVSPQATRIDDTSTQAFLGAGDHFLVGKNVTASFKVRLCGAGTAGDAPPYGSLLRMCGLSETIEAGVSVTYDPISAGFEDGTLYFYRDRKRRKVVGARGTVSVVIERSSVPHLAFEMTGLYQSAADDTLPAIDWSGWQTALPAEPANVGAFSAFGQTPILQSLTLALGNSHPFISRVNQERVDINDRAATGEMVIEEPDTATFDPEALAIAHTRGLVTFQHGTTAGNMVTVNAPAAQLGMPSEGESDGTAMLTLDLSLKPSAGNDEWQLVVA</sequence>
<dbReference type="AlphaFoldDB" id="A0A1G8EWY1"/>
<dbReference type="EMBL" id="FNCV01000011">
    <property type="protein sequence ID" value="SDH74365.1"/>
    <property type="molecule type" value="Genomic_DNA"/>
</dbReference>
<dbReference type="OrthoDB" id="7325655at2"/>
<protein>
    <submittedName>
        <fullName evidence="1">Uncharacterized protein</fullName>
    </submittedName>
</protein>
<dbReference type="RefSeq" id="WP_092621258.1">
    <property type="nucleotide sequence ID" value="NZ_FNCV01000011.1"/>
</dbReference>
<keyword evidence="2" id="KW-1185">Reference proteome</keyword>
<accession>A0A1G8EWY1</accession>
<name>A0A1G8EWY1_9PROT</name>
<evidence type="ECO:0000313" key="2">
    <source>
        <dbReference type="Proteomes" id="UP000217076"/>
    </source>
</evidence>